<keyword evidence="3" id="KW-1185">Reference proteome</keyword>
<organism evidence="2 3">
    <name type="scientific">Cochliobolus heterostrophus (strain C5 / ATCC 48332 / race O)</name>
    <name type="common">Southern corn leaf blight fungus</name>
    <name type="synonym">Bipolaris maydis</name>
    <dbReference type="NCBI Taxonomy" id="701091"/>
    <lineage>
        <taxon>Eukaryota</taxon>
        <taxon>Fungi</taxon>
        <taxon>Dikarya</taxon>
        <taxon>Ascomycota</taxon>
        <taxon>Pezizomycotina</taxon>
        <taxon>Dothideomycetes</taxon>
        <taxon>Pleosporomycetidae</taxon>
        <taxon>Pleosporales</taxon>
        <taxon>Pleosporineae</taxon>
        <taxon>Pleosporaceae</taxon>
        <taxon>Bipolaris</taxon>
    </lineage>
</organism>
<reference evidence="3" key="2">
    <citation type="journal article" date="2013" name="PLoS Genet.">
        <title>Comparative genome structure, secondary metabolite, and effector coding capacity across Cochliobolus pathogens.</title>
        <authorList>
            <person name="Condon B.J."/>
            <person name="Leng Y."/>
            <person name="Wu D."/>
            <person name="Bushley K.E."/>
            <person name="Ohm R.A."/>
            <person name="Otillar R."/>
            <person name="Martin J."/>
            <person name="Schackwitz W."/>
            <person name="Grimwood J."/>
            <person name="MohdZainudin N."/>
            <person name="Xue C."/>
            <person name="Wang R."/>
            <person name="Manning V.A."/>
            <person name="Dhillon B."/>
            <person name="Tu Z.J."/>
            <person name="Steffenson B.J."/>
            <person name="Salamov A."/>
            <person name="Sun H."/>
            <person name="Lowry S."/>
            <person name="LaButti K."/>
            <person name="Han J."/>
            <person name="Copeland A."/>
            <person name="Lindquist E."/>
            <person name="Barry K."/>
            <person name="Schmutz J."/>
            <person name="Baker S.E."/>
            <person name="Ciuffetti L.M."/>
            <person name="Grigoriev I.V."/>
            <person name="Zhong S."/>
            <person name="Turgeon B.G."/>
        </authorList>
    </citation>
    <scope>NUCLEOTIDE SEQUENCE [LARGE SCALE GENOMIC DNA]</scope>
    <source>
        <strain evidence="3">C5 / ATCC 48332 / race O</strain>
    </source>
</reference>
<feature type="non-terminal residue" evidence="2">
    <location>
        <position position="55"/>
    </location>
</feature>
<evidence type="ECO:0000313" key="3">
    <source>
        <dbReference type="Proteomes" id="UP000016936"/>
    </source>
</evidence>
<reference evidence="2 3" key="1">
    <citation type="journal article" date="2012" name="PLoS Pathog.">
        <title>Diverse lifestyles and strategies of plant pathogenesis encoded in the genomes of eighteen Dothideomycetes fungi.</title>
        <authorList>
            <person name="Ohm R.A."/>
            <person name="Feau N."/>
            <person name="Henrissat B."/>
            <person name="Schoch C.L."/>
            <person name="Horwitz B.A."/>
            <person name="Barry K.W."/>
            <person name="Condon B.J."/>
            <person name="Copeland A.C."/>
            <person name="Dhillon B."/>
            <person name="Glaser F."/>
            <person name="Hesse C.N."/>
            <person name="Kosti I."/>
            <person name="LaButti K."/>
            <person name="Lindquist E.A."/>
            <person name="Lucas S."/>
            <person name="Salamov A.A."/>
            <person name="Bradshaw R.E."/>
            <person name="Ciuffetti L."/>
            <person name="Hamelin R.C."/>
            <person name="Kema G.H.J."/>
            <person name="Lawrence C."/>
            <person name="Scott J.A."/>
            <person name="Spatafora J.W."/>
            <person name="Turgeon B.G."/>
            <person name="de Wit P.J.G.M."/>
            <person name="Zhong S."/>
            <person name="Goodwin S.B."/>
            <person name="Grigoriev I.V."/>
        </authorList>
    </citation>
    <scope>NUCLEOTIDE SEQUENCE [LARGE SCALE GENOMIC DNA]</scope>
    <source>
        <strain evidence="3">C5 / ATCC 48332 / race O</strain>
    </source>
</reference>
<gene>
    <name evidence="2" type="ORF">COCHEDRAFT_1018469</name>
</gene>
<feature type="region of interest" description="Disordered" evidence="1">
    <location>
        <begin position="1"/>
        <end position="23"/>
    </location>
</feature>
<dbReference type="Proteomes" id="UP000016936">
    <property type="component" value="Unassembled WGS sequence"/>
</dbReference>
<proteinExistence type="predicted"/>
<dbReference type="HOGENOM" id="CLU_3055898_0_0_1"/>
<accession>M2VA48</accession>
<dbReference type="EMBL" id="KB445569">
    <property type="protein sequence ID" value="EMD96598.1"/>
    <property type="molecule type" value="Genomic_DNA"/>
</dbReference>
<evidence type="ECO:0000313" key="2">
    <source>
        <dbReference type="EMBL" id="EMD96598.1"/>
    </source>
</evidence>
<feature type="compositionally biased region" description="Polar residues" evidence="1">
    <location>
        <begin position="13"/>
        <end position="23"/>
    </location>
</feature>
<dbReference type="AlphaFoldDB" id="M2VA48"/>
<evidence type="ECO:0000256" key="1">
    <source>
        <dbReference type="SAM" id="MobiDB-lite"/>
    </source>
</evidence>
<name>M2VA48_COCH5</name>
<sequence length="55" mass="5791">MRTELGVARPSDATASSMKSTITPSKESIALVTPTMHEAPVSFRGLVGSGRMLKT</sequence>
<protein>
    <submittedName>
        <fullName evidence="2">Uncharacterized protein</fullName>
    </submittedName>
</protein>